<dbReference type="AlphaFoldDB" id="A0A6P8FT40"/>
<protein>
    <submittedName>
        <fullName evidence="3">Uncharacterized protein si:ch211-14c7.2 isoform X1</fullName>
    </submittedName>
</protein>
<evidence type="ECO:0000313" key="3">
    <source>
        <dbReference type="RefSeq" id="XP_031429739.1"/>
    </source>
</evidence>
<dbReference type="RefSeq" id="XP_031429739.1">
    <property type="nucleotide sequence ID" value="XM_031573879.2"/>
</dbReference>
<name>A0A6P8FT40_CLUHA</name>
<dbReference type="GeneID" id="116221860"/>
<dbReference type="OrthoDB" id="8965081at2759"/>
<dbReference type="KEGG" id="char:116221860"/>
<keyword evidence="2" id="KW-1185">Reference proteome</keyword>
<feature type="region of interest" description="Disordered" evidence="1">
    <location>
        <begin position="101"/>
        <end position="130"/>
    </location>
</feature>
<proteinExistence type="predicted"/>
<feature type="compositionally biased region" description="Polar residues" evidence="1">
    <location>
        <begin position="107"/>
        <end position="128"/>
    </location>
</feature>
<evidence type="ECO:0000313" key="2">
    <source>
        <dbReference type="Proteomes" id="UP000515152"/>
    </source>
</evidence>
<reference evidence="3" key="1">
    <citation type="submission" date="2025-08" db="UniProtKB">
        <authorList>
            <consortium name="RefSeq"/>
        </authorList>
    </citation>
    <scope>IDENTIFICATION</scope>
</reference>
<feature type="compositionally biased region" description="Gly residues" evidence="1">
    <location>
        <begin position="52"/>
        <end position="65"/>
    </location>
</feature>
<feature type="region of interest" description="Disordered" evidence="1">
    <location>
        <begin position="1"/>
        <end position="72"/>
    </location>
</feature>
<sequence length="294" mass="31565">MATGLPGPRREQAEAGGGARAEAEAELRSEGQPGEPAAETHRADTVATDGDIIGGRGGGGGGGGQEGEEDEFGGFMQAGETWEDGFAELHQVSCGKVEFSDKGDMPSWQSDWTDGPSNQSDWTASPSHQSDDSWVAFTQEGGGQARGEEIASGQWWPQIAIEDKADDLNAPRVFLEAFPPVPNTTFDSIGIPTLKQLLRGAAEQKTAPEDYGERSLLDGFQDLNKMFGLKHKRTESPSWKHLLTSLQVDGHLSAHPRDLPQGHDLTAGHHVVSLQASLASKRRLSYDLNRNLLA</sequence>
<organism evidence="2 3">
    <name type="scientific">Clupea harengus</name>
    <name type="common">Atlantic herring</name>
    <dbReference type="NCBI Taxonomy" id="7950"/>
    <lineage>
        <taxon>Eukaryota</taxon>
        <taxon>Metazoa</taxon>
        <taxon>Chordata</taxon>
        <taxon>Craniata</taxon>
        <taxon>Vertebrata</taxon>
        <taxon>Euteleostomi</taxon>
        <taxon>Actinopterygii</taxon>
        <taxon>Neopterygii</taxon>
        <taxon>Teleostei</taxon>
        <taxon>Clupei</taxon>
        <taxon>Clupeiformes</taxon>
        <taxon>Clupeoidei</taxon>
        <taxon>Clupeidae</taxon>
        <taxon>Clupea</taxon>
    </lineage>
</organism>
<evidence type="ECO:0000256" key="1">
    <source>
        <dbReference type="SAM" id="MobiDB-lite"/>
    </source>
</evidence>
<accession>A0A6P8FT40</accession>
<gene>
    <name evidence="3" type="primary">si:ch211-14c7.2</name>
</gene>
<dbReference type="Proteomes" id="UP000515152">
    <property type="component" value="Chromosome 9"/>
</dbReference>